<dbReference type="Pfam" id="PF07715">
    <property type="entry name" value="Plug"/>
    <property type="match status" value="1"/>
</dbReference>
<dbReference type="Gene3D" id="2.60.40.1120">
    <property type="entry name" value="Carboxypeptidase-like, regulatory domain"/>
    <property type="match status" value="1"/>
</dbReference>
<keyword evidence="8" id="KW-0732">Signal</keyword>
<keyword evidence="2 7" id="KW-0813">Transport</keyword>
<organism evidence="10 11">
    <name type="scientific">Prevotella illustrans</name>
    <dbReference type="NCBI Taxonomy" id="2800387"/>
    <lineage>
        <taxon>Bacteria</taxon>
        <taxon>Pseudomonadati</taxon>
        <taxon>Bacteroidota</taxon>
        <taxon>Bacteroidia</taxon>
        <taxon>Bacteroidales</taxon>
        <taxon>Prevotellaceae</taxon>
        <taxon>Prevotella</taxon>
    </lineage>
</organism>
<comment type="subcellular location">
    <subcellularLocation>
        <location evidence="1 7">Cell outer membrane</location>
        <topology evidence="1 7">Multi-pass membrane protein</topology>
    </subcellularLocation>
</comment>
<evidence type="ECO:0000256" key="7">
    <source>
        <dbReference type="PROSITE-ProRule" id="PRU01360"/>
    </source>
</evidence>
<dbReference type="Gene3D" id="2.170.130.10">
    <property type="entry name" value="TonB-dependent receptor, plug domain"/>
    <property type="match status" value="1"/>
</dbReference>
<evidence type="ECO:0000313" key="11">
    <source>
        <dbReference type="Proteomes" id="UP000664265"/>
    </source>
</evidence>
<dbReference type="Pfam" id="PF13715">
    <property type="entry name" value="CarbopepD_reg_2"/>
    <property type="match status" value="1"/>
</dbReference>
<feature type="domain" description="TonB-dependent receptor plug" evidence="9">
    <location>
        <begin position="112"/>
        <end position="219"/>
    </location>
</feature>
<comment type="caution">
    <text evidence="10">The sequence shown here is derived from an EMBL/GenBank/DDBJ whole genome shotgun (WGS) entry which is preliminary data.</text>
</comment>
<dbReference type="PROSITE" id="PS52016">
    <property type="entry name" value="TONB_DEPENDENT_REC_3"/>
    <property type="match status" value="1"/>
</dbReference>
<evidence type="ECO:0000313" key="10">
    <source>
        <dbReference type="EMBL" id="MBO1362207.1"/>
    </source>
</evidence>
<evidence type="ECO:0000256" key="2">
    <source>
        <dbReference type="ARBA" id="ARBA00022448"/>
    </source>
</evidence>
<dbReference type="EMBL" id="JAERMS010000001">
    <property type="protein sequence ID" value="MBO1362207.1"/>
    <property type="molecule type" value="Genomic_DNA"/>
</dbReference>
<accession>A0ABS3M1Z6</accession>
<dbReference type="Proteomes" id="UP000664265">
    <property type="component" value="Unassembled WGS sequence"/>
</dbReference>
<dbReference type="InterPro" id="IPR036942">
    <property type="entry name" value="Beta-barrel_TonB_sf"/>
</dbReference>
<feature type="chain" id="PRO_5046071129" evidence="8">
    <location>
        <begin position="22"/>
        <end position="1052"/>
    </location>
</feature>
<evidence type="ECO:0000256" key="8">
    <source>
        <dbReference type="SAM" id="SignalP"/>
    </source>
</evidence>
<evidence type="ECO:0000256" key="1">
    <source>
        <dbReference type="ARBA" id="ARBA00004571"/>
    </source>
</evidence>
<gene>
    <name evidence="10" type="ORF">JHU38_00160</name>
</gene>
<comment type="similarity">
    <text evidence="7">Belongs to the TonB-dependent receptor family.</text>
</comment>
<evidence type="ECO:0000256" key="3">
    <source>
        <dbReference type="ARBA" id="ARBA00022452"/>
    </source>
</evidence>
<name>A0ABS3M1Z6_9BACT</name>
<keyword evidence="10" id="KW-0675">Receptor</keyword>
<keyword evidence="5 7" id="KW-0472">Membrane</keyword>
<proteinExistence type="inferred from homology"/>
<dbReference type="NCBIfam" id="TIGR04056">
    <property type="entry name" value="OMP_RagA_SusC"/>
    <property type="match status" value="1"/>
</dbReference>
<dbReference type="NCBIfam" id="TIGR04057">
    <property type="entry name" value="SusC_RagA_signa"/>
    <property type="match status" value="1"/>
</dbReference>
<dbReference type="InterPro" id="IPR012910">
    <property type="entry name" value="Plug_dom"/>
</dbReference>
<dbReference type="InterPro" id="IPR037066">
    <property type="entry name" value="Plug_dom_sf"/>
</dbReference>
<keyword evidence="3 7" id="KW-1134">Transmembrane beta strand</keyword>
<reference evidence="10 11" key="1">
    <citation type="submission" date="2021-01" db="EMBL/GenBank/DDBJ databases">
        <title>Prevotella A2931 sp. nov.</title>
        <authorList>
            <person name="Buhl M."/>
            <person name="Oberhettinger P."/>
        </authorList>
    </citation>
    <scope>NUCLEOTIDE SEQUENCE [LARGE SCALE GENOMIC DNA]</scope>
    <source>
        <strain evidence="10 11">A2931</strain>
    </source>
</reference>
<evidence type="ECO:0000256" key="6">
    <source>
        <dbReference type="ARBA" id="ARBA00023237"/>
    </source>
</evidence>
<dbReference type="SUPFAM" id="SSF56935">
    <property type="entry name" value="Porins"/>
    <property type="match status" value="1"/>
</dbReference>
<keyword evidence="4 7" id="KW-0812">Transmembrane</keyword>
<evidence type="ECO:0000256" key="5">
    <source>
        <dbReference type="ARBA" id="ARBA00023136"/>
    </source>
</evidence>
<dbReference type="InterPro" id="IPR039426">
    <property type="entry name" value="TonB-dep_rcpt-like"/>
</dbReference>
<dbReference type="InterPro" id="IPR008969">
    <property type="entry name" value="CarboxyPept-like_regulatory"/>
</dbReference>
<evidence type="ECO:0000256" key="4">
    <source>
        <dbReference type="ARBA" id="ARBA00022692"/>
    </source>
</evidence>
<sequence length="1052" mass="116626">MEKRLSMFLACLFLSFGIAMAQTQVSGTVTSADNGSPIIGAAIKVVGTNTGTVTDVNGHFSLSAPAGSKLQFSYIGMKTKVMAARSNMKVVLEVDNQTLDEVMVVAYGTSKKSSFTGSAENIDSKKLELRPVTTVTKALEGNASGVQLTSGSGQPGSSPSIHIRGYGSINASNSPLIVVDGIPYDGTLSSINPSDIEAMTVLKDASAGALYGARGANGVVMITTKKGLEGKTQVTWRSTMGWSNRAIKRYDNVNQKEYVQLIYEALRNEAFAGGASWADAEAAGRAQMSETLGGEYYNPFKNYTWATIINPETGRVQADAQAAWDENWMDAVEQKNAFRHEHQLSLNGGTDRTKYMMSLGYVNEDGTLKTTNFQRYTARVNVDSKVNDWFSANVGLNVGHSISNFSNYSGSSSSNVWYTAQFVNPLFPVYLKDADGKTVYKNGKAEYDWGEPYSNGDQRPGSLADFSSLGMLLLDKTTALRDIAGMRSGLVFGGDKDSFGWLKGVKLALNFGFDYNNRNNSDLMNMEHGNQATSGGLLTKYESRTQSYTLNQLLSWNRSFGKNTFDILAGHEFYAYNLKYLMARRSGLMSGIIELRPGATLKDGDSYSLDYRIDSYLSRFNYDYDDKYYVSASVRRDASSRFEKNHRRGTFWSLGANWRLSHEKFLKDVKWIDNLSYKVSYGEQGNDNILDSDGDPRYYLWQGLSSVNYANANTTGSLLSTLENAGVSWEKNGNFNTGVEGSFLDGRLKASVEYYYRKTTDMLLNYPMAVSTGFDGYDANVGNMRNTGVEIELSGTPIRTKDFSWSLTWMGSTISNKVTKLTEETDQILTGNYIIKKGLPIYTFYISRSAGVDPATGTQLYWAYDKDENGNITKEYITSNRSKATNSRYEMGSRIPDLYGSIGTNLTYKNFDLSVLTTYSIGGKVLDGLYYQDMNLQYINNSLHKNALRRWQKPGDITDVPRMAIKETTIVLDRYLIDASYFAIKNITLTYTLPKSLTRKAGLSNVRVFCSADNVALFSHLDGMDPQYNFRGGTSYTYPSNKTWTLGLEVNF</sequence>
<evidence type="ECO:0000259" key="9">
    <source>
        <dbReference type="Pfam" id="PF07715"/>
    </source>
</evidence>
<dbReference type="RefSeq" id="WP_107581595.1">
    <property type="nucleotide sequence ID" value="NZ_JAERMS010000001.1"/>
</dbReference>
<keyword evidence="6 7" id="KW-0998">Cell outer membrane</keyword>
<dbReference type="InterPro" id="IPR023997">
    <property type="entry name" value="TonB-dep_OMP_SusC/RagA_CS"/>
</dbReference>
<feature type="signal peptide" evidence="8">
    <location>
        <begin position="1"/>
        <end position="21"/>
    </location>
</feature>
<keyword evidence="11" id="KW-1185">Reference proteome</keyword>
<protein>
    <submittedName>
        <fullName evidence="10">TonB-dependent receptor</fullName>
    </submittedName>
</protein>
<dbReference type="Gene3D" id="2.40.170.20">
    <property type="entry name" value="TonB-dependent receptor, beta-barrel domain"/>
    <property type="match status" value="1"/>
</dbReference>
<dbReference type="InterPro" id="IPR023996">
    <property type="entry name" value="TonB-dep_OMP_SusC/RagA"/>
</dbReference>
<dbReference type="SUPFAM" id="SSF49464">
    <property type="entry name" value="Carboxypeptidase regulatory domain-like"/>
    <property type="match status" value="1"/>
</dbReference>